<dbReference type="EMBL" id="CP133594">
    <property type="protein sequence ID" value="WMW21428.1"/>
    <property type="molecule type" value="Genomic_DNA"/>
</dbReference>
<dbReference type="KEGG" id="mmav:RE476_08420"/>
<evidence type="ECO:0000313" key="2">
    <source>
        <dbReference type="Proteomes" id="UP001183006"/>
    </source>
</evidence>
<keyword evidence="2" id="KW-1185">Reference proteome</keyword>
<proteinExistence type="predicted"/>
<dbReference type="RefSeq" id="WP_309307214.1">
    <property type="nucleotide sequence ID" value="NZ_CP133594.1"/>
</dbReference>
<accession>A0AA51UEE0</accession>
<dbReference type="Pfam" id="PF09871">
    <property type="entry name" value="DUF2098"/>
    <property type="match status" value="1"/>
</dbReference>
<protein>
    <submittedName>
        <fullName evidence="1">DUF2098 domain-containing protein</fullName>
    </submittedName>
</protein>
<organism evidence="1 2">
    <name type="scientific">Methanolobus mangrovi</name>
    <dbReference type="NCBI Taxonomy" id="3072977"/>
    <lineage>
        <taxon>Archaea</taxon>
        <taxon>Methanobacteriati</taxon>
        <taxon>Methanobacteriota</taxon>
        <taxon>Stenosarchaea group</taxon>
        <taxon>Methanomicrobia</taxon>
        <taxon>Methanosarcinales</taxon>
        <taxon>Methanosarcinaceae</taxon>
        <taxon>Methanolobus</taxon>
    </lineage>
</organism>
<name>A0AA51UEE0_9EURY</name>
<evidence type="ECO:0000313" key="1">
    <source>
        <dbReference type="EMBL" id="WMW21428.1"/>
    </source>
</evidence>
<reference evidence="1" key="1">
    <citation type="submission" date="2023-08" db="EMBL/GenBank/DDBJ databases">
        <title>Methanolobus mangrovi sp. nov. and Methanolobus sediminis sp. nov, two novel methylotrophic methanogens isolated from mangrove sediments in China.</title>
        <authorList>
            <person name="Zhou J."/>
        </authorList>
    </citation>
    <scope>NUCLEOTIDE SEQUENCE</scope>
    <source>
        <strain evidence="1">FTZ2</strain>
    </source>
</reference>
<dbReference type="Proteomes" id="UP001183006">
    <property type="component" value="Chromosome"/>
</dbReference>
<dbReference type="AlphaFoldDB" id="A0AA51UEE0"/>
<sequence length="105" mass="11144">MADSKTIEALDMGGNPIVIDSVVRYLNTGTVGKVIDLKEDEDGIWVLVDATGLYYKPETLVIADVSDLKEERAERSSIADAESYMRTYGGGDDGIADVGQVTGGG</sequence>
<dbReference type="GeneID" id="84230159"/>
<gene>
    <name evidence="1" type="ORF">RE476_08420</name>
</gene>
<dbReference type="InterPro" id="IPR019209">
    <property type="entry name" value="DUF2098"/>
</dbReference>